<dbReference type="RefSeq" id="XP_006008382.1">
    <property type="nucleotide sequence ID" value="XM_006008320.3"/>
</dbReference>
<dbReference type="GO" id="GO:1901796">
    <property type="term" value="P:regulation of signal transduction by p53 class mediator"/>
    <property type="evidence" value="ECO:0007669"/>
    <property type="project" value="Ensembl"/>
</dbReference>
<evidence type="ECO:0000259" key="1">
    <source>
        <dbReference type="Pfam" id="PF10441"/>
    </source>
</evidence>
<dbReference type="InParanoid" id="H2ZY10"/>
<dbReference type="PANTHER" id="PTHR15682:SF2">
    <property type="entry name" value="UNHEALTHY RIBOSOME BIOGENESIS PROTEIN 2 HOMOLOG"/>
    <property type="match status" value="1"/>
</dbReference>
<reference evidence="2" key="3">
    <citation type="submission" date="2025-09" db="UniProtKB">
        <authorList>
            <consortium name="Ensembl"/>
        </authorList>
    </citation>
    <scope>IDENTIFICATION</scope>
</reference>
<evidence type="ECO:0000313" key="2">
    <source>
        <dbReference type="Ensembl" id="ENSLACP00000002281.1"/>
    </source>
</evidence>
<dbReference type="EMBL" id="AFYH01194024">
    <property type="status" value="NOT_ANNOTATED_CDS"/>
    <property type="molecule type" value="Genomic_DNA"/>
</dbReference>
<reference evidence="3" key="1">
    <citation type="submission" date="2011-08" db="EMBL/GenBank/DDBJ databases">
        <title>The draft genome of Latimeria chalumnae.</title>
        <authorList>
            <person name="Di Palma F."/>
            <person name="Alfoldi J."/>
            <person name="Johnson J."/>
            <person name="Berlin A."/>
            <person name="Gnerre S."/>
            <person name="Jaffe D."/>
            <person name="MacCallum I."/>
            <person name="Young S."/>
            <person name="Walker B.J."/>
            <person name="Lander E."/>
            <person name="Lindblad-Toh K."/>
        </authorList>
    </citation>
    <scope>NUCLEOTIDE SEQUENCE [LARGE SCALE GENOMIC DNA]</scope>
    <source>
        <strain evidence="3">Wild caught</strain>
    </source>
</reference>
<dbReference type="CTD" id="9816"/>
<dbReference type="EMBL" id="AFYH01194026">
    <property type="status" value="NOT_ANNOTATED_CDS"/>
    <property type="molecule type" value="Genomic_DNA"/>
</dbReference>
<dbReference type="InterPro" id="IPR018849">
    <property type="entry name" value="Urb2/Npa2_C"/>
</dbReference>
<feature type="domain" description="Nucleolar 27S pre-rRNA processing Urb2/Npa2 C-terminal" evidence="1">
    <location>
        <begin position="1333"/>
        <end position="1530"/>
    </location>
</feature>
<name>H2ZY10_LATCH</name>
<reference evidence="2" key="2">
    <citation type="submission" date="2025-08" db="UniProtKB">
        <authorList>
            <consortium name="Ensembl"/>
        </authorList>
    </citation>
    <scope>IDENTIFICATION</scope>
</reference>
<dbReference type="Ensembl" id="ENSLACT00000002299.1">
    <property type="protein sequence ID" value="ENSLACP00000002281.1"/>
    <property type="gene ID" value="ENSLACG00000002038.1"/>
</dbReference>
<organism evidence="2 3">
    <name type="scientific">Latimeria chalumnae</name>
    <name type="common">Coelacanth</name>
    <dbReference type="NCBI Taxonomy" id="7897"/>
    <lineage>
        <taxon>Eukaryota</taxon>
        <taxon>Metazoa</taxon>
        <taxon>Chordata</taxon>
        <taxon>Craniata</taxon>
        <taxon>Vertebrata</taxon>
        <taxon>Euteleostomi</taxon>
        <taxon>Coelacanthiformes</taxon>
        <taxon>Coelacanthidae</taxon>
        <taxon>Latimeria</taxon>
    </lineage>
</organism>
<dbReference type="EMBL" id="AFYH01194027">
    <property type="status" value="NOT_ANNOTATED_CDS"/>
    <property type="molecule type" value="Genomic_DNA"/>
</dbReference>
<dbReference type="EMBL" id="AFYH01194025">
    <property type="status" value="NOT_ANNOTATED_CDS"/>
    <property type="molecule type" value="Genomic_DNA"/>
</dbReference>
<dbReference type="GeneTree" id="ENSGT00390000009258"/>
<protein>
    <submittedName>
        <fullName evidence="2">URB2 ribosome biosis homolog</fullName>
    </submittedName>
</protein>
<dbReference type="Proteomes" id="UP000008672">
    <property type="component" value="Unassembled WGS sequence"/>
</dbReference>
<dbReference type="Pfam" id="PF10441">
    <property type="entry name" value="Urb2"/>
    <property type="match status" value="1"/>
</dbReference>
<proteinExistence type="predicted"/>
<dbReference type="FunCoup" id="H2ZY10">
    <property type="interactions" value="1364"/>
</dbReference>
<dbReference type="GeneID" id="102345530"/>
<dbReference type="eggNOG" id="ENOG502QWBH">
    <property type="taxonomic scope" value="Eukaryota"/>
</dbReference>
<dbReference type="GO" id="GO:1902036">
    <property type="term" value="P:regulation of hematopoietic stem cell differentiation"/>
    <property type="evidence" value="ECO:0007669"/>
    <property type="project" value="Ensembl"/>
</dbReference>
<dbReference type="OrthoDB" id="160374at2759"/>
<dbReference type="KEGG" id="lcm:102345530"/>
<gene>
    <name evidence="2" type="primary">URB2</name>
</gene>
<dbReference type="InterPro" id="IPR052609">
    <property type="entry name" value="Ribosome_Biogenesis_Reg"/>
</dbReference>
<dbReference type="GO" id="GO:0042254">
    <property type="term" value="P:ribosome biogenesis"/>
    <property type="evidence" value="ECO:0007669"/>
    <property type="project" value="TreeGrafter"/>
</dbReference>
<accession>H2ZY10</accession>
<dbReference type="GO" id="GO:0005730">
    <property type="term" value="C:nucleolus"/>
    <property type="evidence" value="ECO:0007669"/>
    <property type="project" value="TreeGrafter"/>
</dbReference>
<dbReference type="OMA" id="DYNHYHK"/>
<dbReference type="STRING" id="7897.ENSLACP00000002281"/>
<sequence>MAAIYSGVHLKLKSTKTSWEDKLKLARFAWISHQCFLPNKEQVLIDWVIHALTGYYSNKLELEQEILEGLWVYLDQILHSKKLLNLLKEGKAINLRFSIVQVINERIAECTSQKPPVNVAIMLSCCQSILSTPPLATVYTTKCELIVDLLNKLSLLACCKLQSQEAITLQLFEVLHLAFNHYLLIQRQQVNPSRVFGQVTTHLLQSCLLLKHLLITRAWTPEDDNAVRSHLSKEIRNKINALLQSGIFLADHLSFYKAELLPQKEMQEKIKGPLKMQLVPVEVIQIKLADSNHLDPCLHYAVLSSSVPLLYKLFLDSYCKEGNQLLCFYMFGKLLDTLGISPVQNNEEMLTSNWSLALLALEQLLNSVLSNDLYNVAVDRIQHQEVQFKFFCKVAKLLLNHPQATIPAWFRCLKVLISLNHLIVEEDLDDLVSTAWVDAHITEPRVKKAQEALLGALMKTYTKLRQLPRLFEEVLAIICRPAIDELRVPLMSAGLTSKLCECLLEIPLSHTLDIWELILKKTQILVMPDVEYNSDMAIKLQTLSVLLYSVLFNMKSLDDSTPVPALRRTQCVMDKMLREMIKPLIYLLKDHSSERFSLWLEKVSNSALLLIYTWLEINNVFHLNCSRYIAPIDASIVQQESPVEDWDFCILLPEVETKCWQVVMEVASQYSSVSKYCLELLSFQKIKKILMQTDFQTAVNVKTLQNAAAYIVQSGRTASRGQLETWTGEIGTLDASSYPVAHWYLMASNLPLLIPYLSSDDVKEITDELIMTLTSESSQETTLNQGTYFTSATISKELLSSNILPEIQILHSAFVTSLIQRIKNLLHENEESILGQSLQQLISSDVSWRADCVSFNKKNCIADTQSESSESKEDSLTCWSIMETVAQNTLTSVRAPSPVKLTRAQLEALKDLLNIFSALKLDSMIPSDQTRCFLTLLSLTISLKHCSDEDTLKALRCLDMGYFLLTCLQTGRHFNSIFKVLHASDILEVVMTSLFSISECVTTCIDSPEWLKFLQTVQNFLKDFIQVIIERKQSVRLNLEKFLSFLLNCKVSTGMTIDRKSGTCNPLAEQLLLVALTTVIKVGLLYFEQKDRKINETLAVILRQAVNLMGPVTQRYLQSNKSSTLRQPFLIPAVTMLLQAEVTLRPPSSSEITNQDLVLQYSMHYKNFCLQILKELCSSECPLEFLRSTFCFLRKFCSLQELCQGPVWDGGIVQIFFSLKKLLSASWITVRTICSTQTQLKELMVCLAEGCTLEQFYTIMREIVLELEVTNMWIKGHKDVYSAVTLIKLLVGCPLSGDKEKAFWFTAPQIINALVLITREACPALTATITVPILETLADLLRQGEGIFTNPHHVTLVFSALLTVPLDHRKVEDYYRVFLAIHEVLFSVLRCHPKVMLKAAPTFLNCFNRLVVSIVHEGQQKGEKEKGTTVEFDTILKCAHLVERMYTHIAANTEDFTVFSAFIVAQYVNELQKVTLHPEVKKHLTEGIYHILDLCLERDIKFLNASLQAGVREVFKELYDNYIHYHKSKKQGEEKYTA</sequence>
<dbReference type="HOGENOM" id="CLU_251606_0_0_1"/>
<evidence type="ECO:0000313" key="3">
    <source>
        <dbReference type="Proteomes" id="UP000008672"/>
    </source>
</evidence>
<dbReference type="PANTHER" id="PTHR15682">
    <property type="entry name" value="UNHEALTHY RIBOSOME BIOGENESIS PROTEIN 2 HOMOLOG"/>
    <property type="match status" value="1"/>
</dbReference>
<keyword evidence="3" id="KW-1185">Reference proteome</keyword>
<dbReference type="EMBL" id="AFYH01194023">
    <property type="status" value="NOT_ANNOTATED_CDS"/>
    <property type="molecule type" value="Genomic_DNA"/>
</dbReference>